<organism evidence="1 2">
    <name type="scientific">Fervidicella metallireducens AeB</name>
    <dbReference type="NCBI Taxonomy" id="1403537"/>
    <lineage>
        <taxon>Bacteria</taxon>
        <taxon>Bacillati</taxon>
        <taxon>Bacillota</taxon>
        <taxon>Clostridia</taxon>
        <taxon>Eubacteriales</taxon>
        <taxon>Clostridiaceae</taxon>
        <taxon>Fervidicella</taxon>
    </lineage>
</organism>
<dbReference type="Gene3D" id="1.10.10.1150">
    <property type="entry name" value="Coenzyme PQQ synthesis protein D (PqqD)"/>
    <property type="match status" value="1"/>
</dbReference>
<dbReference type="OrthoDB" id="308521at2"/>
<dbReference type="EMBL" id="AZQP01000029">
    <property type="protein sequence ID" value="EYE88074.1"/>
    <property type="molecule type" value="Genomic_DNA"/>
</dbReference>
<gene>
    <name evidence="1" type="ORF">Q428_09685</name>
</gene>
<accession>A0A017RUJ9</accession>
<evidence type="ECO:0000313" key="1">
    <source>
        <dbReference type="EMBL" id="EYE88074.1"/>
    </source>
</evidence>
<comment type="caution">
    <text evidence="1">The sequence shown here is derived from an EMBL/GenBank/DDBJ whole genome shotgun (WGS) entry which is preliminary data.</text>
</comment>
<sequence length="119" mass="14485">MKENEIKNQKDDNFLLYIPIKKHEEWEIRGNKVYLIFHHNKPVERFMRWLVKKPSVSDIELDKIGSKTWQLIDGNRTVHEIGQELLNAFGESCEPVYERLIMFLRYLNRKGWIYYKKSQ</sequence>
<dbReference type="InterPro" id="IPR041881">
    <property type="entry name" value="PqqD_sf"/>
</dbReference>
<dbReference type="AlphaFoldDB" id="A0A017RUJ9"/>
<protein>
    <submittedName>
        <fullName evidence="1">Coenzyme PQQ synthesis protein</fullName>
    </submittedName>
</protein>
<dbReference type="InterPro" id="IPR008792">
    <property type="entry name" value="PQQD"/>
</dbReference>
<dbReference type="Proteomes" id="UP000019681">
    <property type="component" value="Unassembled WGS sequence"/>
</dbReference>
<dbReference type="RefSeq" id="WP_035380295.1">
    <property type="nucleotide sequence ID" value="NZ_AZQP01000029.1"/>
</dbReference>
<keyword evidence="2" id="KW-1185">Reference proteome</keyword>
<reference evidence="1 2" key="1">
    <citation type="journal article" date="2014" name="Genome Announc.">
        <title>Draft Genome Sequence of Fervidicella metallireducens Strain AeBT, an Iron-Reducing Thermoanaerobe from the Great Artesian Basin.</title>
        <authorList>
            <person name="Patel B.K."/>
        </authorList>
    </citation>
    <scope>NUCLEOTIDE SEQUENCE [LARGE SCALE GENOMIC DNA]</scope>
    <source>
        <strain evidence="1 2">AeB</strain>
    </source>
</reference>
<name>A0A017RUJ9_9CLOT</name>
<dbReference type="Pfam" id="PF05402">
    <property type="entry name" value="PqqD"/>
    <property type="match status" value="1"/>
</dbReference>
<evidence type="ECO:0000313" key="2">
    <source>
        <dbReference type="Proteomes" id="UP000019681"/>
    </source>
</evidence>
<proteinExistence type="predicted"/>
<dbReference type="STRING" id="1403537.Q428_09685"/>